<protein>
    <recommendedName>
        <fullName evidence="6">Amino acid transporter transmembrane domain-containing protein</fullName>
    </recommendedName>
</protein>
<reference evidence="7" key="1">
    <citation type="submission" date="2022-01" db="EMBL/GenBank/DDBJ databases">
        <authorList>
            <person name="King R."/>
        </authorList>
    </citation>
    <scope>NUCLEOTIDE SEQUENCE</scope>
</reference>
<evidence type="ECO:0000256" key="1">
    <source>
        <dbReference type="ARBA" id="ARBA00004370"/>
    </source>
</evidence>
<feature type="transmembrane region" description="Helical" evidence="5">
    <location>
        <begin position="40"/>
        <end position="61"/>
    </location>
</feature>
<dbReference type="Proteomes" id="UP001153712">
    <property type="component" value="Chromosome 2"/>
</dbReference>
<sequence>MEDCMNISRDFNSKRCVLRTCLTVLAIVLAESVPRFDLVMSIIGGTFTGPLVFMLPPLMFLKIRKLSRRREEQFTNEVKAEKATSLESCKFVVEKFTDRANVESIFCLWIVAISILLTSATSYINFSNAIYSYNNASRPCIYNISTILINS</sequence>
<evidence type="ECO:0000256" key="4">
    <source>
        <dbReference type="ARBA" id="ARBA00023136"/>
    </source>
</evidence>
<organism evidence="7 8">
    <name type="scientific">Phyllotreta striolata</name>
    <name type="common">Striped flea beetle</name>
    <name type="synonym">Crioceris striolata</name>
    <dbReference type="NCBI Taxonomy" id="444603"/>
    <lineage>
        <taxon>Eukaryota</taxon>
        <taxon>Metazoa</taxon>
        <taxon>Ecdysozoa</taxon>
        <taxon>Arthropoda</taxon>
        <taxon>Hexapoda</taxon>
        <taxon>Insecta</taxon>
        <taxon>Pterygota</taxon>
        <taxon>Neoptera</taxon>
        <taxon>Endopterygota</taxon>
        <taxon>Coleoptera</taxon>
        <taxon>Polyphaga</taxon>
        <taxon>Cucujiformia</taxon>
        <taxon>Chrysomeloidea</taxon>
        <taxon>Chrysomelidae</taxon>
        <taxon>Galerucinae</taxon>
        <taxon>Alticini</taxon>
        <taxon>Phyllotreta</taxon>
    </lineage>
</organism>
<keyword evidence="3 5" id="KW-1133">Transmembrane helix</keyword>
<evidence type="ECO:0000313" key="8">
    <source>
        <dbReference type="Proteomes" id="UP001153712"/>
    </source>
</evidence>
<keyword evidence="2 5" id="KW-0812">Transmembrane</keyword>
<dbReference type="Pfam" id="PF01490">
    <property type="entry name" value="Aa_trans"/>
    <property type="match status" value="1"/>
</dbReference>
<keyword evidence="8" id="KW-1185">Reference proteome</keyword>
<accession>A0A9N9TRD2</accession>
<dbReference type="OrthoDB" id="28208at2759"/>
<comment type="subcellular location">
    <subcellularLocation>
        <location evidence="1">Membrane</location>
    </subcellularLocation>
</comment>
<evidence type="ECO:0000256" key="3">
    <source>
        <dbReference type="ARBA" id="ARBA00022989"/>
    </source>
</evidence>
<dbReference type="EMBL" id="OU900095">
    <property type="protein sequence ID" value="CAG9858891.1"/>
    <property type="molecule type" value="Genomic_DNA"/>
</dbReference>
<feature type="transmembrane region" description="Helical" evidence="5">
    <location>
        <begin position="105"/>
        <end position="124"/>
    </location>
</feature>
<evidence type="ECO:0000256" key="5">
    <source>
        <dbReference type="SAM" id="Phobius"/>
    </source>
</evidence>
<gene>
    <name evidence="7" type="ORF">PHYEVI_LOCUS5278</name>
</gene>
<name>A0A9N9TRD2_PHYSR</name>
<keyword evidence="4 5" id="KW-0472">Membrane</keyword>
<evidence type="ECO:0000259" key="6">
    <source>
        <dbReference type="Pfam" id="PF01490"/>
    </source>
</evidence>
<evidence type="ECO:0000256" key="2">
    <source>
        <dbReference type="ARBA" id="ARBA00022692"/>
    </source>
</evidence>
<dbReference type="InterPro" id="IPR013057">
    <property type="entry name" value="AA_transpt_TM"/>
</dbReference>
<dbReference type="GO" id="GO:0016020">
    <property type="term" value="C:membrane"/>
    <property type="evidence" value="ECO:0007669"/>
    <property type="project" value="UniProtKB-SubCell"/>
</dbReference>
<dbReference type="AlphaFoldDB" id="A0A9N9TRD2"/>
<proteinExistence type="predicted"/>
<evidence type="ECO:0000313" key="7">
    <source>
        <dbReference type="EMBL" id="CAG9858891.1"/>
    </source>
</evidence>
<feature type="domain" description="Amino acid transporter transmembrane" evidence="6">
    <location>
        <begin position="11"/>
        <end position="69"/>
    </location>
</feature>